<keyword evidence="2" id="KW-0694">RNA-binding</keyword>
<gene>
    <name evidence="3" type="ORF">MNBD_BACTEROID06-882</name>
</gene>
<reference evidence="3" key="1">
    <citation type="submission" date="2018-06" db="EMBL/GenBank/DDBJ databases">
        <authorList>
            <person name="Zhirakovskaya E."/>
        </authorList>
    </citation>
    <scope>NUCLEOTIDE SEQUENCE</scope>
</reference>
<sequence length="154" mass="17967">MAKKDRFSNSISIRNKQASYEYELLDKYVAGMVLQGTEIKSIREGKVVLKDGYCAFHRGELFVYNIHISQYKQGTHFNHTITRQRKLLLNKSELIKIHKKISEKGLTLIPTRLFLSSRGFAKLEIALGKGKKLHDKRDSIKEKDVKRDLERIKY</sequence>
<dbReference type="GO" id="GO:0070930">
    <property type="term" value="P:trans-translation-dependent protein tagging"/>
    <property type="evidence" value="ECO:0007669"/>
    <property type="project" value="TreeGrafter"/>
</dbReference>
<dbReference type="AlphaFoldDB" id="A0A3B0ULA8"/>
<proteinExistence type="inferred from homology"/>
<dbReference type="Gene3D" id="2.40.280.10">
    <property type="match status" value="1"/>
</dbReference>
<evidence type="ECO:0000256" key="2">
    <source>
        <dbReference type="ARBA" id="ARBA00022884"/>
    </source>
</evidence>
<dbReference type="SUPFAM" id="SSF74982">
    <property type="entry name" value="Small protein B (SmpB)"/>
    <property type="match status" value="1"/>
</dbReference>
<dbReference type="EMBL" id="UOES01000500">
    <property type="protein sequence ID" value="VAW29033.1"/>
    <property type="molecule type" value="Genomic_DNA"/>
</dbReference>
<keyword evidence="1" id="KW-0963">Cytoplasm</keyword>
<dbReference type="InterPro" id="IPR020081">
    <property type="entry name" value="SsrA-bd_prot_CS"/>
</dbReference>
<dbReference type="NCBIfam" id="TIGR00086">
    <property type="entry name" value="smpB"/>
    <property type="match status" value="1"/>
</dbReference>
<evidence type="ECO:0000313" key="3">
    <source>
        <dbReference type="EMBL" id="VAW29033.1"/>
    </source>
</evidence>
<dbReference type="PANTHER" id="PTHR30308:SF2">
    <property type="entry name" value="SSRA-BINDING PROTEIN"/>
    <property type="match status" value="1"/>
</dbReference>
<dbReference type="PROSITE" id="PS01317">
    <property type="entry name" value="SSRP"/>
    <property type="match status" value="1"/>
</dbReference>
<evidence type="ECO:0000256" key="1">
    <source>
        <dbReference type="ARBA" id="ARBA00022490"/>
    </source>
</evidence>
<protein>
    <submittedName>
        <fullName evidence="3">TmRNA-binding protein SmpB</fullName>
    </submittedName>
</protein>
<dbReference type="GO" id="GO:0003723">
    <property type="term" value="F:RNA binding"/>
    <property type="evidence" value="ECO:0007669"/>
    <property type="project" value="UniProtKB-KW"/>
</dbReference>
<dbReference type="GO" id="GO:0005829">
    <property type="term" value="C:cytosol"/>
    <property type="evidence" value="ECO:0007669"/>
    <property type="project" value="TreeGrafter"/>
</dbReference>
<organism evidence="3">
    <name type="scientific">hydrothermal vent metagenome</name>
    <dbReference type="NCBI Taxonomy" id="652676"/>
    <lineage>
        <taxon>unclassified sequences</taxon>
        <taxon>metagenomes</taxon>
        <taxon>ecological metagenomes</taxon>
    </lineage>
</organism>
<dbReference type="PANTHER" id="PTHR30308">
    <property type="entry name" value="TMRNA-BINDING COMPONENT OF TRANS-TRANSLATION TAGGING COMPLEX"/>
    <property type="match status" value="1"/>
</dbReference>
<dbReference type="Pfam" id="PF01668">
    <property type="entry name" value="SmpB"/>
    <property type="match status" value="1"/>
</dbReference>
<dbReference type="InterPro" id="IPR000037">
    <property type="entry name" value="SsrA-bd_prot"/>
</dbReference>
<accession>A0A3B0ULA8</accession>
<dbReference type="CDD" id="cd09294">
    <property type="entry name" value="SmpB"/>
    <property type="match status" value="1"/>
</dbReference>
<dbReference type="InterPro" id="IPR023620">
    <property type="entry name" value="SmpB"/>
</dbReference>
<dbReference type="HAMAP" id="MF_00023">
    <property type="entry name" value="SmpB"/>
    <property type="match status" value="1"/>
</dbReference>
<name>A0A3B0ULA8_9ZZZZ</name>
<dbReference type="NCBIfam" id="NF003843">
    <property type="entry name" value="PRK05422.1"/>
    <property type="match status" value="1"/>
</dbReference>